<dbReference type="SUPFAM" id="SSF54197">
    <property type="entry name" value="HIT-like"/>
    <property type="match status" value="1"/>
</dbReference>
<dbReference type="RefSeq" id="WP_090242658.1">
    <property type="nucleotide sequence ID" value="NZ_FNOU01000002.1"/>
</dbReference>
<feature type="domain" description="HIT" evidence="4">
    <location>
        <begin position="6"/>
        <end position="114"/>
    </location>
</feature>
<dbReference type="PRINTS" id="PR00332">
    <property type="entry name" value="HISTRIAD"/>
</dbReference>
<dbReference type="InterPro" id="IPR011146">
    <property type="entry name" value="HIT-like"/>
</dbReference>
<accession>A0A1H3BDK4</accession>
<sequence>MAEDCLFCKIATGEIPATVVYEDNAVLAFKDIAPQAPVHVVIIPKEHYDSILSVPAGDDIISHIHTVANRIVLKLGIADDGFRLVNNCGEAGGQTVPHLHYHLLGGRKMEWPPG</sequence>
<evidence type="ECO:0000313" key="5">
    <source>
        <dbReference type="EMBL" id="SDX39109.1"/>
    </source>
</evidence>
<keyword evidence="6" id="KW-1185">Reference proteome</keyword>
<dbReference type="Proteomes" id="UP000199652">
    <property type="component" value="Unassembled WGS sequence"/>
</dbReference>
<gene>
    <name evidence="5" type="ORF">SAMN04488579_1029</name>
</gene>
<dbReference type="Gene3D" id="3.30.428.10">
    <property type="entry name" value="HIT-like"/>
    <property type="match status" value="1"/>
</dbReference>
<evidence type="ECO:0000256" key="1">
    <source>
        <dbReference type="PIRSR" id="PIRSR601310-1"/>
    </source>
</evidence>
<dbReference type="Pfam" id="PF01230">
    <property type="entry name" value="HIT"/>
    <property type="match status" value="1"/>
</dbReference>
<dbReference type="AlphaFoldDB" id="A0A1H3BDK4"/>
<feature type="short sequence motif" description="Histidine triad motif" evidence="2 3">
    <location>
        <begin position="98"/>
        <end position="102"/>
    </location>
</feature>
<dbReference type="CDD" id="cd01276">
    <property type="entry name" value="PKCI_related"/>
    <property type="match status" value="1"/>
</dbReference>
<evidence type="ECO:0000256" key="2">
    <source>
        <dbReference type="PIRSR" id="PIRSR601310-3"/>
    </source>
</evidence>
<organism evidence="5 6">
    <name type="scientific">Eubacterium barkeri</name>
    <name type="common">Clostridium barkeri</name>
    <dbReference type="NCBI Taxonomy" id="1528"/>
    <lineage>
        <taxon>Bacteria</taxon>
        <taxon>Bacillati</taxon>
        <taxon>Bacillota</taxon>
        <taxon>Clostridia</taxon>
        <taxon>Eubacteriales</taxon>
        <taxon>Eubacteriaceae</taxon>
        <taxon>Eubacterium</taxon>
    </lineage>
</organism>
<reference evidence="6" key="1">
    <citation type="submission" date="2016-10" db="EMBL/GenBank/DDBJ databases">
        <authorList>
            <person name="Varghese N."/>
            <person name="Submissions S."/>
        </authorList>
    </citation>
    <scope>NUCLEOTIDE SEQUENCE [LARGE SCALE GENOMIC DNA]</scope>
    <source>
        <strain evidence="6">VPI 5359</strain>
    </source>
</reference>
<dbReference type="OrthoDB" id="9784774at2"/>
<protein>
    <submittedName>
        <fullName evidence="5">Histidine triad (HIT) family protein</fullName>
    </submittedName>
</protein>
<proteinExistence type="predicted"/>
<dbReference type="InterPro" id="IPR036265">
    <property type="entry name" value="HIT-like_sf"/>
</dbReference>
<dbReference type="PROSITE" id="PS51084">
    <property type="entry name" value="HIT_2"/>
    <property type="match status" value="1"/>
</dbReference>
<dbReference type="InterPro" id="IPR001310">
    <property type="entry name" value="Histidine_triad_HIT"/>
</dbReference>
<evidence type="ECO:0000313" key="6">
    <source>
        <dbReference type="Proteomes" id="UP000199652"/>
    </source>
</evidence>
<dbReference type="EMBL" id="FNOU01000002">
    <property type="protein sequence ID" value="SDX39109.1"/>
    <property type="molecule type" value="Genomic_DNA"/>
</dbReference>
<dbReference type="PANTHER" id="PTHR23089">
    <property type="entry name" value="HISTIDINE TRIAD HIT PROTEIN"/>
    <property type="match status" value="1"/>
</dbReference>
<evidence type="ECO:0000259" key="4">
    <source>
        <dbReference type="PROSITE" id="PS51084"/>
    </source>
</evidence>
<name>A0A1H3BDK4_EUBBA</name>
<dbReference type="STRING" id="1528.SAMN04488579_1029"/>
<evidence type="ECO:0000256" key="3">
    <source>
        <dbReference type="PROSITE-ProRule" id="PRU00464"/>
    </source>
</evidence>
<feature type="active site" description="Tele-AMP-histidine intermediate" evidence="1">
    <location>
        <position position="100"/>
    </location>
</feature>
<dbReference type="GO" id="GO:0003824">
    <property type="term" value="F:catalytic activity"/>
    <property type="evidence" value="ECO:0007669"/>
    <property type="project" value="InterPro"/>
</dbReference>